<name>A0ABU3V178_9ACTN</name>
<accession>A0ABU3V178</accession>
<feature type="compositionally biased region" description="Low complexity" evidence="1">
    <location>
        <begin position="1"/>
        <end position="15"/>
    </location>
</feature>
<feature type="region of interest" description="Disordered" evidence="1">
    <location>
        <begin position="1"/>
        <end position="27"/>
    </location>
</feature>
<dbReference type="EMBL" id="JARAKF010000001">
    <property type="protein sequence ID" value="MDU8999936.1"/>
    <property type="molecule type" value="Genomic_DNA"/>
</dbReference>
<dbReference type="RefSeq" id="WP_266937564.1">
    <property type="nucleotide sequence ID" value="NZ_CP107955.1"/>
</dbReference>
<keyword evidence="3" id="KW-1185">Reference proteome</keyword>
<evidence type="ECO:0000313" key="2">
    <source>
        <dbReference type="EMBL" id="MDU8999936.1"/>
    </source>
</evidence>
<reference evidence="2 3" key="1">
    <citation type="submission" date="2023-02" db="EMBL/GenBank/DDBJ databases">
        <authorList>
            <person name="Maleckis M."/>
        </authorList>
    </citation>
    <scope>NUCLEOTIDE SEQUENCE [LARGE SCALE GENOMIC DNA]</scope>
    <source>
        <strain evidence="2 3">P8-A2</strain>
    </source>
</reference>
<proteinExistence type="predicted"/>
<protein>
    <submittedName>
        <fullName evidence="2">Uncharacterized protein</fullName>
    </submittedName>
</protein>
<sequence length="225" mass="24772">MIEAGAVEGAHAEAAQDTQAPAGSSDEFGEGWLGALQAVTSRLTHIADRTVRQARATTAAPELPPAVSSPPPRRWPMAVEAVGEEQVHRVLEAAERTFVSLTGYTGYDRDLSEEILTVVLKCVGAEQQDGYVRQLEAFAEANREGCRSFEGIWHERDLRVRDPARLRRVSYVGRTAPTRTSGCRERQTGRSAAMGSVATMDSIRTKPQVGQTLKRYAPKPEPRWW</sequence>
<organism evidence="2 3">
    <name type="scientific">Streptomyces mirabilis</name>
    <dbReference type="NCBI Taxonomy" id="68239"/>
    <lineage>
        <taxon>Bacteria</taxon>
        <taxon>Bacillati</taxon>
        <taxon>Actinomycetota</taxon>
        <taxon>Actinomycetes</taxon>
        <taxon>Kitasatosporales</taxon>
        <taxon>Streptomycetaceae</taxon>
        <taxon>Streptomyces</taxon>
    </lineage>
</organism>
<dbReference type="Proteomes" id="UP001257627">
    <property type="component" value="Unassembled WGS sequence"/>
</dbReference>
<evidence type="ECO:0000313" key="3">
    <source>
        <dbReference type="Proteomes" id="UP001257627"/>
    </source>
</evidence>
<gene>
    <name evidence="2" type="ORF">PU648_47960</name>
</gene>
<evidence type="ECO:0000256" key="1">
    <source>
        <dbReference type="SAM" id="MobiDB-lite"/>
    </source>
</evidence>
<comment type="caution">
    <text evidence="2">The sequence shown here is derived from an EMBL/GenBank/DDBJ whole genome shotgun (WGS) entry which is preliminary data.</text>
</comment>